<dbReference type="InterPro" id="IPR003477">
    <property type="entry name" value="PemK-like"/>
</dbReference>
<dbReference type="Proteomes" id="UP000789405">
    <property type="component" value="Unassembled WGS sequence"/>
</dbReference>
<dbReference type="SUPFAM" id="SSF50118">
    <property type="entry name" value="Cell growth inhibitor/plasmid maintenance toxic component"/>
    <property type="match status" value="1"/>
</dbReference>
<dbReference type="OrthoDB" id="2403609at2759"/>
<protein>
    <submittedName>
        <fullName evidence="1">2722_t:CDS:1</fullName>
    </submittedName>
</protein>
<evidence type="ECO:0000313" key="2">
    <source>
        <dbReference type="Proteomes" id="UP000789405"/>
    </source>
</evidence>
<evidence type="ECO:0000313" key="1">
    <source>
        <dbReference type="EMBL" id="CAG8808368.1"/>
    </source>
</evidence>
<keyword evidence="2" id="KW-1185">Reference proteome</keyword>
<name>A0A9N9K4Q9_9GLOM</name>
<reference evidence="1" key="1">
    <citation type="submission" date="2021-06" db="EMBL/GenBank/DDBJ databases">
        <authorList>
            <person name="Kallberg Y."/>
            <person name="Tangrot J."/>
            <person name="Rosling A."/>
        </authorList>
    </citation>
    <scope>NUCLEOTIDE SEQUENCE</scope>
    <source>
        <strain evidence="1">MA453B</strain>
    </source>
</reference>
<organism evidence="1 2">
    <name type="scientific">Dentiscutata erythropus</name>
    <dbReference type="NCBI Taxonomy" id="1348616"/>
    <lineage>
        <taxon>Eukaryota</taxon>
        <taxon>Fungi</taxon>
        <taxon>Fungi incertae sedis</taxon>
        <taxon>Mucoromycota</taxon>
        <taxon>Glomeromycotina</taxon>
        <taxon>Glomeromycetes</taxon>
        <taxon>Diversisporales</taxon>
        <taxon>Gigasporaceae</taxon>
        <taxon>Dentiscutata</taxon>
    </lineage>
</organism>
<dbReference type="Gene3D" id="2.30.30.110">
    <property type="match status" value="1"/>
</dbReference>
<dbReference type="InterPro" id="IPR011067">
    <property type="entry name" value="Plasmid_toxin/cell-grow_inhib"/>
</dbReference>
<dbReference type="GO" id="GO:0003677">
    <property type="term" value="F:DNA binding"/>
    <property type="evidence" value="ECO:0007669"/>
    <property type="project" value="InterPro"/>
</dbReference>
<accession>A0A9N9K4Q9</accession>
<comment type="caution">
    <text evidence="1">The sequence shown here is derived from an EMBL/GenBank/DDBJ whole genome shotgun (WGS) entry which is preliminary data.</text>
</comment>
<gene>
    <name evidence="1" type="ORF">DERYTH_LOCUS24871</name>
</gene>
<dbReference type="EMBL" id="CAJVPY010043674">
    <property type="protein sequence ID" value="CAG8808368.1"/>
    <property type="molecule type" value="Genomic_DNA"/>
</dbReference>
<dbReference type="AlphaFoldDB" id="A0A9N9K4Q9"/>
<dbReference type="Pfam" id="PF02452">
    <property type="entry name" value="PemK_toxin"/>
    <property type="match status" value="1"/>
</dbReference>
<proteinExistence type="predicted"/>
<feature type="non-terminal residue" evidence="1">
    <location>
        <position position="209"/>
    </location>
</feature>
<sequence length="209" mass="23752">MEPKNYAAIRSLLKQERGEKVAPHVFKLENIHSLQKYLQQERITYETYREVSENEIRKKASQKDRPVVVISNDKQNKYSDEKSKILTDQILTIDKSRLGDKIGALSSSEIIKLEQALHVVLSLWYCRSGFASESWLLLQRLAKKEGISTNQLLEKMIKRILVGGLLLVLFKNKGQLILDNTPEFLDYCAKSNGLVFFGPIGSGKTAILA</sequence>